<dbReference type="Proteomes" id="UP000005496">
    <property type="component" value="Unassembled WGS sequence"/>
</dbReference>
<organism evidence="1 2">
    <name type="scientific">Desulfonatronospira thiodismutans ASO3-1</name>
    <dbReference type="NCBI Taxonomy" id="555779"/>
    <lineage>
        <taxon>Bacteria</taxon>
        <taxon>Pseudomonadati</taxon>
        <taxon>Thermodesulfobacteriota</taxon>
        <taxon>Desulfovibrionia</taxon>
        <taxon>Desulfovibrionales</taxon>
        <taxon>Desulfonatronovibrionaceae</taxon>
        <taxon>Desulfonatronospira</taxon>
    </lineage>
</organism>
<reference evidence="1" key="1">
    <citation type="submission" date="2010-05" db="EMBL/GenBank/DDBJ databases">
        <title>The draft genome of Desulfonatronospira thiodismutans ASO3-1.</title>
        <authorList>
            <consortium name="US DOE Joint Genome Institute (JGI-PGF)"/>
            <person name="Lucas S."/>
            <person name="Copeland A."/>
            <person name="Lapidus A."/>
            <person name="Cheng J.-F."/>
            <person name="Bruce D."/>
            <person name="Goodwin L."/>
            <person name="Pitluck S."/>
            <person name="Chertkov O."/>
            <person name="Brettin T."/>
            <person name="Detter J.C."/>
            <person name="Han C."/>
            <person name="Land M.L."/>
            <person name="Hauser L."/>
            <person name="Kyrpides N."/>
            <person name="Mikhailova N."/>
            <person name="Muyzer G."/>
            <person name="Woyke T."/>
        </authorList>
    </citation>
    <scope>NUCLEOTIDE SEQUENCE [LARGE SCALE GENOMIC DNA]</scope>
    <source>
        <strain evidence="1">ASO3-1</strain>
    </source>
</reference>
<proteinExistence type="predicted"/>
<dbReference type="AlphaFoldDB" id="D6SU86"/>
<gene>
    <name evidence="1" type="ORF">Dthio_PD0175</name>
</gene>
<sequence length="70" mass="8330">MNHNDTLRPEYPSELIKSGERGKFAKKYREEGTNLVYIEPDLFKFFPDSESVNRALRKYFNEHHSSNTSY</sequence>
<evidence type="ECO:0000313" key="1">
    <source>
        <dbReference type="EMBL" id="EFI32866.1"/>
    </source>
</evidence>
<dbReference type="eggNOG" id="ENOG5031IUH">
    <property type="taxonomic scope" value="Bacteria"/>
</dbReference>
<protein>
    <submittedName>
        <fullName evidence="1">Uncharacterized protein</fullName>
    </submittedName>
</protein>
<accession>D6SU86</accession>
<evidence type="ECO:0000313" key="2">
    <source>
        <dbReference type="Proteomes" id="UP000005496"/>
    </source>
</evidence>
<dbReference type="RefSeq" id="WP_008871560.1">
    <property type="nucleotide sequence ID" value="NZ_ACJN02000004.1"/>
</dbReference>
<dbReference type="EMBL" id="ACJN02000004">
    <property type="protein sequence ID" value="EFI32866.1"/>
    <property type="molecule type" value="Genomic_DNA"/>
</dbReference>
<keyword evidence="2" id="KW-1185">Reference proteome</keyword>
<name>D6SU86_9BACT</name>
<dbReference type="OrthoDB" id="532567at2"/>
<comment type="caution">
    <text evidence="1">The sequence shown here is derived from an EMBL/GenBank/DDBJ whole genome shotgun (WGS) entry which is preliminary data.</text>
</comment>